<dbReference type="Proteomes" id="UP001210925">
    <property type="component" value="Unassembled WGS sequence"/>
</dbReference>
<gene>
    <name evidence="2" type="ORF">HK103_005477</name>
</gene>
<keyword evidence="3" id="KW-1185">Reference proteome</keyword>
<reference evidence="2" key="1">
    <citation type="submission" date="2020-05" db="EMBL/GenBank/DDBJ databases">
        <title>Phylogenomic resolution of chytrid fungi.</title>
        <authorList>
            <person name="Stajich J.E."/>
            <person name="Amses K."/>
            <person name="Simmons R."/>
            <person name="Seto K."/>
            <person name="Myers J."/>
            <person name="Bonds A."/>
            <person name="Quandt C.A."/>
            <person name="Barry K."/>
            <person name="Liu P."/>
            <person name="Grigoriev I."/>
            <person name="Longcore J.E."/>
            <person name="James T.Y."/>
        </authorList>
    </citation>
    <scope>NUCLEOTIDE SEQUENCE</scope>
    <source>
        <strain evidence="2">PLAUS21</strain>
    </source>
</reference>
<dbReference type="Pfam" id="PF00657">
    <property type="entry name" value="Lipase_GDSL"/>
    <property type="match status" value="1"/>
</dbReference>
<dbReference type="InterPro" id="IPR001087">
    <property type="entry name" value="GDSL"/>
</dbReference>
<feature type="chain" id="PRO_5041986692" description="SGNH hydrolase-type esterase domain-containing protein" evidence="1">
    <location>
        <begin position="17"/>
        <end position="241"/>
    </location>
</feature>
<dbReference type="GO" id="GO:0016788">
    <property type="term" value="F:hydrolase activity, acting on ester bonds"/>
    <property type="evidence" value="ECO:0007669"/>
    <property type="project" value="InterPro"/>
</dbReference>
<dbReference type="InterPro" id="IPR036514">
    <property type="entry name" value="SGNH_hydro_sf"/>
</dbReference>
<organism evidence="2 3">
    <name type="scientific">Boothiomyces macroporosus</name>
    <dbReference type="NCBI Taxonomy" id="261099"/>
    <lineage>
        <taxon>Eukaryota</taxon>
        <taxon>Fungi</taxon>
        <taxon>Fungi incertae sedis</taxon>
        <taxon>Chytridiomycota</taxon>
        <taxon>Chytridiomycota incertae sedis</taxon>
        <taxon>Chytridiomycetes</taxon>
        <taxon>Rhizophydiales</taxon>
        <taxon>Terramycetaceae</taxon>
        <taxon>Boothiomyces</taxon>
    </lineage>
</organism>
<name>A0AAD5UF83_9FUNG</name>
<accession>A0AAD5UF83</accession>
<proteinExistence type="predicted"/>
<dbReference type="AlphaFoldDB" id="A0AAD5UF83"/>
<keyword evidence="1" id="KW-0732">Signal</keyword>
<feature type="signal peptide" evidence="1">
    <location>
        <begin position="1"/>
        <end position="16"/>
    </location>
</feature>
<sequence length="241" mass="26582">MSLLVLGTSLVAGTLGAPWVDKLDKSGLKILNYGINGVQLPGIIEQVKTLQIEKPKAIVIVAGGNDVYASFPELKQGVFGNGRKGRPDSSPEEFKIEMLELLSLLSEMYGEVPIGIGNIKPIGEQLDTNLNDQLRAFNGVIDEIICTKSNYSLLDFYTPLSDLCRQNNLAVKIESDNLTFMINPSRMIYIYSLYKLTLGYYSYDSIGDARGFYCTCDGSHFNERSAAIALKIVLDYLSTLK</sequence>
<protein>
    <recommendedName>
        <fullName evidence="4">SGNH hydrolase-type esterase domain-containing protein</fullName>
    </recommendedName>
</protein>
<evidence type="ECO:0000313" key="3">
    <source>
        <dbReference type="Proteomes" id="UP001210925"/>
    </source>
</evidence>
<dbReference type="EMBL" id="JADGKB010000050">
    <property type="protein sequence ID" value="KAJ3256479.1"/>
    <property type="molecule type" value="Genomic_DNA"/>
</dbReference>
<evidence type="ECO:0000256" key="1">
    <source>
        <dbReference type="SAM" id="SignalP"/>
    </source>
</evidence>
<dbReference type="Gene3D" id="3.40.50.1110">
    <property type="entry name" value="SGNH hydrolase"/>
    <property type="match status" value="1"/>
</dbReference>
<comment type="caution">
    <text evidence="2">The sequence shown here is derived from an EMBL/GenBank/DDBJ whole genome shotgun (WGS) entry which is preliminary data.</text>
</comment>
<dbReference type="SUPFAM" id="SSF52266">
    <property type="entry name" value="SGNH hydrolase"/>
    <property type="match status" value="1"/>
</dbReference>
<evidence type="ECO:0008006" key="4">
    <source>
        <dbReference type="Google" id="ProtNLM"/>
    </source>
</evidence>
<evidence type="ECO:0000313" key="2">
    <source>
        <dbReference type="EMBL" id="KAJ3256479.1"/>
    </source>
</evidence>